<dbReference type="SMART" id="SM00977">
    <property type="entry name" value="TilS_C"/>
    <property type="match status" value="1"/>
</dbReference>
<protein>
    <recommendedName>
        <fullName evidence="8">tRNA(Ile)-lysidine synthase</fullName>
        <ecNumber evidence="8">6.3.4.19</ecNumber>
    </recommendedName>
    <alternativeName>
        <fullName evidence="8">tRNA(Ile)-2-lysyl-cytidine synthase</fullName>
    </alternativeName>
    <alternativeName>
        <fullName evidence="8">tRNA(Ile)-lysidine synthetase</fullName>
    </alternativeName>
</protein>
<keyword evidence="6 8" id="KW-0067">ATP-binding</keyword>
<dbReference type="GO" id="GO:0032267">
    <property type="term" value="F:tRNA(Ile)-lysidine synthase activity"/>
    <property type="evidence" value="ECO:0007669"/>
    <property type="project" value="UniProtKB-EC"/>
</dbReference>
<dbReference type="InterPro" id="IPR011063">
    <property type="entry name" value="TilS/TtcA_N"/>
</dbReference>
<dbReference type="SUPFAM" id="SSF52402">
    <property type="entry name" value="Adenine nucleotide alpha hydrolases-like"/>
    <property type="match status" value="1"/>
</dbReference>
<keyword evidence="11" id="KW-1185">Reference proteome</keyword>
<proteinExistence type="inferred from homology"/>
<dbReference type="PANTHER" id="PTHR43033">
    <property type="entry name" value="TRNA(ILE)-LYSIDINE SYNTHASE-RELATED"/>
    <property type="match status" value="1"/>
</dbReference>
<evidence type="ECO:0000256" key="5">
    <source>
        <dbReference type="ARBA" id="ARBA00022741"/>
    </source>
</evidence>
<feature type="binding site" evidence="8">
    <location>
        <begin position="34"/>
        <end position="39"/>
    </location>
    <ligand>
        <name>ATP</name>
        <dbReference type="ChEBI" id="CHEBI:30616"/>
    </ligand>
</feature>
<dbReference type="EC" id="6.3.4.19" evidence="8"/>
<dbReference type="GO" id="GO:0005524">
    <property type="term" value="F:ATP binding"/>
    <property type="evidence" value="ECO:0007669"/>
    <property type="project" value="UniProtKB-UniRule"/>
</dbReference>
<dbReference type="InterPro" id="IPR012094">
    <property type="entry name" value="tRNA_Ile_lys_synt"/>
</dbReference>
<gene>
    <name evidence="8 10" type="primary">tilS</name>
    <name evidence="10" type="ORF">DUPY_42400</name>
</gene>
<keyword evidence="3 8" id="KW-0436">Ligase</keyword>
<dbReference type="Proteomes" id="UP000175989">
    <property type="component" value="Unassembled WGS sequence"/>
</dbReference>
<evidence type="ECO:0000256" key="7">
    <source>
        <dbReference type="ARBA" id="ARBA00048539"/>
    </source>
</evidence>
<evidence type="ECO:0000313" key="11">
    <source>
        <dbReference type="Proteomes" id="UP000175989"/>
    </source>
</evidence>
<evidence type="ECO:0000256" key="6">
    <source>
        <dbReference type="ARBA" id="ARBA00022840"/>
    </source>
</evidence>
<evidence type="ECO:0000313" key="10">
    <source>
        <dbReference type="EMBL" id="OEZ95633.1"/>
    </source>
</evidence>
<reference evidence="11" key="1">
    <citation type="journal article" date="2016" name="Front. Microbiol.">
        <title>Molecular Keys to the Janthinobacterium and Duganella spp. Interaction with the Plant Pathogen Fusarium graminearum.</title>
        <authorList>
            <person name="Haack F.S."/>
            <person name="Poehlein A."/>
            <person name="Kroger C."/>
            <person name="Voigt C.A."/>
            <person name="Piepenbring M."/>
            <person name="Bode H.B."/>
            <person name="Daniel R."/>
            <person name="Schafer W."/>
            <person name="Streit W.R."/>
        </authorList>
    </citation>
    <scope>NUCLEOTIDE SEQUENCE [LARGE SCALE GENOMIC DNA]</scope>
    <source>
        <strain evidence="11">T54</strain>
    </source>
</reference>
<dbReference type="InterPro" id="IPR012796">
    <property type="entry name" value="Lysidine-tRNA-synth_C"/>
</dbReference>
<accession>A0A1E7WCX1</accession>
<evidence type="ECO:0000256" key="4">
    <source>
        <dbReference type="ARBA" id="ARBA00022694"/>
    </source>
</evidence>
<comment type="caution">
    <text evidence="10">The sequence shown here is derived from an EMBL/GenBank/DDBJ whole genome shotgun (WGS) entry which is preliminary data.</text>
</comment>
<keyword evidence="4 8" id="KW-0819">tRNA processing</keyword>
<organism evidence="10 11">
    <name type="scientific">Duganella phyllosphaerae</name>
    <dbReference type="NCBI Taxonomy" id="762836"/>
    <lineage>
        <taxon>Bacteria</taxon>
        <taxon>Pseudomonadati</taxon>
        <taxon>Pseudomonadota</taxon>
        <taxon>Betaproteobacteria</taxon>
        <taxon>Burkholderiales</taxon>
        <taxon>Oxalobacteraceae</taxon>
        <taxon>Telluria group</taxon>
        <taxon>Duganella</taxon>
    </lineage>
</organism>
<comment type="function">
    <text evidence="8">Ligates lysine onto the cytidine present at position 34 of the AUA codon-specific tRNA(Ile) that contains the anticodon CAU, in an ATP-dependent manner. Cytidine is converted to lysidine, thus changing the amino acid specificity of the tRNA from methionine to isoleucine.</text>
</comment>
<name>A0A1E7WCX1_9BURK</name>
<comment type="domain">
    <text evidence="8">The N-terminal region contains the highly conserved SGGXDS motif, predicted to be a P-loop motif involved in ATP binding.</text>
</comment>
<dbReference type="NCBIfam" id="TIGR02433">
    <property type="entry name" value="lysidine_TilS_C"/>
    <property type="match status" value="1"/>
</dbReference>
<dbReference type="SUPFAM" id="SSF56037">
    <property type="entry name" value="PheT/TilS domain"/>
    <property type="match status" value="1"/>
</dbReference>
<dbReference type="Gene3D" id="3.40.50.620">
    <property type="entry name" value="HUPs"/>
    <property type="match status" value="1"/>
</dbReference>
<dbReference type="OrthoDB" id="9807403at2"/>
<dbReference type="NCBIfam" id="TIGR02432">
    <property type="entry name" value="lysidine_TilS_N"/>
    <property type="match status" value="1"/>
</dbReference>
<dbReference type="PATRIC" id="fig|762836.4.peg.4367"/>
<dbReference type="Pfam" id="PF09179">
    <property type="entry name" value="TilS"/>
    <property type="match status" value="1"/>
</dbReference>
<dbReference type="Gene3D" id="1.20.59.20">
    <property type="match status" value="1"/>
</dbReference>
<dbReference type="InterPro" id="IPR012795">
    <property type="entry name" value="tRNA_Ile_lys_synt_N"/>
</dbReference>
<keyword evidence="2 8" id="KW-0963">Cytoplasm</keyword>
<dbReference type="PANTHER" id="PTHR43033:SF1">
    <property type="entry name" value="TRNA(ILE)-LYSIDINE SYNTHASE-RELATED"/>
    <property type="match status" value="1"/>
</dbReference>
<comment type="catalytic activity">
    <reaction evidence="7 8">
        <text>cytidine(34) in tRNA(Ile2) + L-lysine + ATP = lysidine(34) in tRNA(Ile2) + AMP + diphosphate + H(+)</text>
        <dbReference type="Rhea" id="RHEA:43744"/>
        <dbReference type="Rhea" id="RHEA-COMP:10625"/>
        <dbReference type="Rhea" id="RHEA-COMP:10670"/>
        <dbReference type="ChEBI" id="CHEBI:15378"/>
        <dbReference type="ChEBI" id="CHEBI:30616"/>
        <dbReference type="ChEBI" id="CHEBI:32551"/>
        <dbReference type="ChEBI" id="CHEBI:33019"/>
        <dbReference type="ChEBI" id="CHEBI:82748"/>
        <dbReference type="ChEBI" id="CHEBI:83665"/>
        <dbReference type="ChEBI" id="CHEBI:456215"/>
        <dbReference type="EC" id="6.3.4.19"/>
    </reaction>
</comment>
<dbReference type="RefSeq" id="WP_070250851.1">
    <property type="nucleotide sequence ID" value="NZ_LROM01000122.1"/>
</dbReference>
<dbReference type="InterPro" id="IPR015262">
    <property type="entry name" value="tRNA_Ile_lys_synt_subst-bd"/>
</dbReference>
<dbReference type="AlphaFoldDB" id="A0A1E7WCX1"/>
<evidence type="ECO:0000259" key="9">
    <source>
        <dbReference type="SMART" id="SM00977"/>
    </source>
</evidence>
<keyword evidence="5 8" id="KW-0547">Nucleotide-binding</keyword>
<dbReference type="SUPFAM" id="SSF82829">
    <property type="entry name" value="MesJ substrate recognition domain-like"/>
    <property type="match status" value="1"/>
</dbReference>
<feature type="domain" description="Lysidine-tRNA(Ile) synthetase C-terminal" evidence="9">
    <location>
        <begin position="418"/>
        <end position="490"/>
    </location>
</feature>
<dbReference type="Pfam" id="PF01171">
    <property type="entry name" value="ATP_bind_3"/>
    <property type="match status" value="1"/>
</dbReference>
<dbReference type="HAMAP" id="MF_01161">
    <property type="entry name" value="tRNA_Ile_lys_synt"/>
    <property type="match status" value="1"/>
</dbReference>
<comment type="subcellular location">
    <subcellularLocation>
        <location evidence="1 8">Cytoplasm</location>
    </subcellularLocation>
</comment>
<dbReference type="CDD" id="cd01992">
    <property type="entry name" value="TilS_N"/>
    <property type="match status" value="1"/>
</dbReference>
<dbReference type="GO" id="GO:0005737">
    <property type="term" value="C:cytoplasm"/>
    <property type="evidence" value="ECO:0007669"/>
    <property type="project" value="UniProtKB-SubCell"/>
</dbReference>
<dbReference type="Pfam" id="PF11734">
    <property type="entry name" value="TilS_C"/>
    <property type="match status" value="1"/>
</dbReference>
<evidence type="ECO:0000256" key="2">
    <source>
        <dbReference type="ARBA" id="ARBA00022490"/>
    </source>
</evidence>
<evidence type="ECO:0000256" key="1">
    <source>
        <dbReference type="ARBA" id="ARBA00004496"/>
    </source>
</evidence>
<comment type="similarity">
    <text evidence="8">Belongs to the tRNA(Ile)-lysidine synthase family.</text>
</comment>
<dbReference type="GO" id="GO:0006400">
    <property type="term" value="P:tRNA modification"/>
    <property type="evidence" value="ECO:0007669"/>
    <property type="project" value="UniProtKB-UniRule"/>
</dbReference>
<sequence>MKQQIPTLASTFAQAVHAAREQAGNTRKIAIALSGGLDSSALLHLAHAHAAEHGLQLHAFHIHHGLSPNADTWLTHCEQACVALGVPFQARHVELQRKDKTGTEEAARKARYAALGALCREHGVELLLTAHHQDDQAETVLLQLLRGSGPAGLSGMDAANTAASLLANEQLVMARPLLTASRRQLDQYVTGHGITHIHDESNDDPRFARNALRRTIMPVLGDAFPGFQERLARSASHAQAAQRLLTELAQQDLALCLDGDRLDMTRLRTLSLDRIHNLLRHWFGTRGLRMPSAAWLSETVTQLLEARDDAQVLVTHPDCHVRRYRDRLHLTPKLADLEGTREDQFDQTPGTPFRWSGEAQLAFPAYGGVLHFDAIEAVHAEAGEGAVVSAAPEAAPADGEAEAPPTGIDADWLRSLPLLIEFRRGGERLKRADNRPTRPLKYHFQELNIPAWERGRLPVVHAGKDLIFAAGIGMDCKHLGAGVGRIRLSWQAL</sequence>
<dbReference type="InterPro" id="IPR014729">
    <property type="entry name" value="Rossmann-like_a/b/a_fold"/>
</dbReference>
<dbReference type="EMBL" id="LROM01000122">
    <property type="protein sequence ID" value="OEZ95633.1"/>
    <property type="molecule type" value="Genomic_DNA"/>
</dbReference>
<evidence type="ECO:0000256" key="8">
    <source>
        <dbReference type="HAMAP-Rule" id="MF_01161"/>
    </source>
</evidence>
<evidence type="ECO:0000256" key="3">
    <source>
        <dbReference type="ARBA" id="ARBA00022598"/>
    </source>
</evidence>